<comment type="caution">
    <text evidence="2">The sequence shown here is derived from an EMBL/GenBank/DDBJ whole genome shotgun (WGS) entry which is preliminary data.</text>
</comment>
<reference evidence="2 3" key="1">
    <citation type="submission" date="2024-02" db="EMBL/GenBank/DDBJ databases">
        <authorList>
            <person name="Chen Y."/>
            <person name="Shah S."/>
            <person name="Dougan E. K."/>
            <person name="Thang M."/>
            <person name="Chan C."/>
        </authorList>
    </citation>
    <scope>NUCLEOTIDE SEQUENCE [LARGE SCALE GENOMIC DNA]</scope>
</reference>
<protein>
    <submittedName>
        <fullName evidence="2">Uncharacterized protein</fullName>
    </submittedName>
</protein>
<keyword evidence="3" id="KW-1185">Reference proteome</keyword>
<sequence>MVVLSNSLKVTFPEVRGIPVSVSGAFEELAPYGEIMRLELLQDQAQVVVSYYDSRCAARVADELGSRCTWEPQYGQCTVRASGKVELPESTLGQICGACKDESSDLYSLIFYDVRAAETFAAEVGLIFDSAPKDKAFIAPARRLRAAPSAPRYLNDLGISQVVWADLDSGLETRTTLRINRLNSKLCNPKRFEMLLEEAGLAQYVDVFRTFTTARGDFGTALMNMTSTVGVKMVAKFFHGRQWGKTMPVSVSFAVTQGRDEELPISQEAKMHRSPRSGAAPVSQVLAKYPMQDCQLGVATRASKAEPLQVMFTSVENGSEASTEVSDEGESDGSSCGSTGGPVRLS</sequence>
<accession>A0ABP0IMK8</accession>
<evidence type="ECO:0000313" key="3">
    <source>
        <dbReference type="Proteomes" id="UP001642484"/>
    </source>
</evidence>
<gene>
    <name evidence="2" type="ORF">CCMP2556_LOCUS7217</name>
</gene>
<evidence type="ECO:0000256" key="1">
    <source>
        <dbReference type="SAM" id="MobiDB-lite"/>
    </source>
</evidence>
<dbReference type="Proteomes" id="UP001642484">
    <property type="component" value="Unassembled WGS sequence"/>
</dbReference>
<proteinExistence type="predicted"/>
<organism evidence="2 3">
    <name type="scientific">Durusdinium trenchii</name>
    <dbReference type="NCBI Taxonomy" id="1381693"/>
    <lineage>
        <taxon>Eukaryota</taxon>
        <taxon>Sar</taxon>
        <taxon>Alveolata</taxon>
        <taxon>Dinophyceae</taxon>
        <taxon>Suessiales</taxon>
        <taxon>Symbiodiniaceae</taxon>
        <taxon>Durusdinium</taxon>
    </lineage>
</organism>
<dbReference type="EMBL" id="CAXAMN010003169">
    <property type="protein sequence ID" value="CAK9003262.1"/>
    <property type="molecule type" value="Genomic_DNA"/>
</dbReference>
<name>A0ABP0IMK8_9DINO</name>
<feature type="region of interest" description="Disordered" evidence="1">
    <location>
        <begin position="313"/>
        <end position="346"/>
    </location>
</feature>
<evidence type="ECO:0000313" key="2">
    <source>
        <dbReference type="EMBL" id="CAK9003262.1"/>
    </source>
</evidence>